<evidence type="ECO:0000313" key="5">
    <source>
        <dbReference type="Proteomes" id="UP000197138"/>
    </source>
</evidence>
<gene>
    <name evidence="3" type="ORF">CDL15_Pgr001226</name>
    <name evidence="4" type="ORF">CRG98_020705</name>
</gene>
<dbReference type="GO" id="GO:0005634">
    <property type="term" value="C:nucleus"/>
    <property type="evidence" value="ECO:0007669"/>
    <property type="project" value="TreeGrafter"/>
</dbReference>
<dbReference type="InterPro" id="IPR008889">
    <property type="entry name" value="VQ"/>
</dbReference>
<dbReference type="PANTHER" id="PTHR33179:SF9">
    <property type="entry name" value="OS01G0278000 PROTEIN"/>
    <property type="match status" value="1"/>
</dbReference>
<dbReference type="Proteomes" id="UP000197138">
    <property type="component" value="Unassembled WGS sequence"/>
</dbReference>
<dbReference type="GeneID" id="116202351"/>
<feature type="domain" description="VQ" evidence="2">
    <location>
        <begin position="102"/>
        <end position="124"/>
    </location>
</feature>
<reference evidence="3" key="2">
    <citation type="submission" date="2017-06" db="EMBL/GenBank/DDBJ databases">
        <title>The pomegranate genome and the genomics of punicalagin biosynthesis.</title>
        <authorList>
            <person name="Xu C."/>
        </authorList>
    </citation>
    <scope>NUCLEOTIDE SEQUENCE [LARGE SCALE GENOMIC DNA]</scope>
    <source>
        <tissue evidence="3">Fresh leaf</tissue>
    </source>
</reference>
<dbReference type="Proteomes" id="UP000233551">
    <property type="component" value="Unassembled WGS sequence"/>
</dbReference>
<feature type="compositionally biased region" description="Low complexity" evidence="1">
    <location>
        <begin position="58"/>
        <end position="74"/>
    </location>
</feature>
<evidence type="ECO:0000256" key="1">
    <source>
        <dbReference type="SAM" id="MobiDB-lite"/>
    </source>
</evidence>
<dbReference type="InterPro" id="IPR039609">
    <property type="entry name" value="VQ_15/22"/>
</dbReference>
<keyword evidence="6" id="KW-1185">Reference proteome</keyword>
<dbReference type="AlphaFoldDB" id="A0A218WM68"/>
<name>A0A218WM68_PUNGR</name>
<dbReference type="PANTHER" id="PTHR33179">
    <property type="entry name" value="VQ MOTIF-CONTAINING PROTEIN"/>
    <property type="match status" value="1"/>
</dbReference>
<reference evidence="5" key="1">
    <citation type="journal article" date="2017" name="Plant J.">
        <title>The pomegranate (Punica granatum L.) genome and the genomics of punicalagin biosynthesis.</title>
        <authorList>
            <person name="Qin G."/>
            <person name="Xu C."/>
            <person name="Ming R."/>
            <person name="Tang H."/>
            <person name="Guyot R."/>
            <person name="Kramer E.M."/>
            <person name="Hu Y."/>
            <person name="Yi X."/>
            <person name="Qi Y."/>
            <person name="Xu X."/>
            <person name="Gao Z."/>
            <person name="Pan H."/>
            <person name="Jian J."/>
            <person name="Tian Y."/>
            <person name="Yue Z."/>
            <person name="Xu Y."/>
        </authorList>
    </citation>
    <scope>NUCLEOTIDE SEQUENCE [LARGE SCALE GENOMIC DNA]</scope>
    <source>
        <strain evidence="5">cv. Dabenzi</strain>
    </source>
</reference>
<dbReference type="OrthoDB" id="780868at2759"/>
<accession>A0A218WM68</accession>
<proteinExistence type="predicted"/>
<reference evidence="4 6" key="3">
    <citation type="submission" date="2017-11" db="EMBL/GenBank/DDBJ databases">
        <title>De-novo sequencing of pomegranate (Punica granatum L.) genome.</title>
        <authorList>
            <person name="Akparov Z."/>
            <person name="Amiraslanov A."/>
            <person name="Hajiyeva S."/>
            <person name="Abbasov M."/>
            <person name="Kaur K."/>
            <person name="Hamwieh A."/>
            <person name="Solovyev V."/>
            <person name="Salamov A."/>
            <person name="Braich B."/>
            <person name="Kosarev P."/>
            <person name="Mahmoud A."/>
            <person name="Hajiyev E."/>
            <person name="Babayeva S."/>
            <person name="Izzatullayeva V."/>
            <person name="Mammadov A."/>
            <person name="Mammadov A."/>
            <person name="Sharifova S."/>
            <person name="Ojaghi J."/>
            <person name="Eynullazada K."/>
            <person name="Bayramov B."/>
            <person name="Abdulazimova A."/>
            <person name="Shahmuradov I."/>
        </authorList>
    </citation>
    <scope>NUCLEOTIDE SEQUENCE [LARGE SCALE GENOMIC DNA]</scope>
    <source>
        <strain evidence="4">AG2017</strain>
        <strain evidence="6">cv. AG2017</strain>
        <tissue evidence="4">Leaf</tissue>
    </source>
</reference>
<organism evidence="3 5">
    <name type="scientific">Punica granatum</name>
    <name type="common">Pomegranate</name>
    <dbReference type="NCBI Taxonomy" id="22663"/>
    <lineage>
        <taxon>Eukaryota</taxon>
        <taxon>Viridiplantae</taxon>
        <taxon>Streptophyta</taxon>
        <taxon>Embryophyta</taxon>
        <taxon>Tracheophyta</taxon>
        <taxon>Spermatophyta</taxon>
        <taxon>Magnoliopsida</taxon>
        <taxon>eudicotyledons</taxon>
        <taxon>Gunneridae</taxon>
        <taxon>Pentapetalae</taxon>
        <taxon>rosids</taxon>
        <taxon>malvids</taxon>
        <taxon>Myrtales</taxon>
        <taxon>Lythraceae</taxon>
        <taxon>Punica</taxon>
    </lineage>
</organism>
<evidence type="ECO:0000313" key="3">
    <source>
        <dbReference type="EMBL" id="OWM73112.1"/>
    </source>
</evidence>
<dbReference type="Pfam" id="PF05678">
    <property type="entry name" value="VQ"/>
    <property type="match status" value="1"/>
</dbReference>
<comment type="caution">
    <text evidence="3">The sequence shown here is derived from an EMBL/GenBank/DDBJ whole genome shotgun (WGS) entry which is preliminary data.</text>
</comment>
<feature type="region of interest" description="Disordered" evidence="1">
    <location>
        <begin position="42"/>
        <end position="107"/>
    </location>
</feature>
<protein>
    <recommendedName>
        <fullName evidence="2">VQ domain-containing protein</fullName>
    </recommendedName>
</protein>
<evidence type="ECO:0000313" key="4">
    <source>
        <dbReference type="EMBL" id="PKI58959.1"/>
    </source>
</evidence>
<dbReference type="EMBL" id="PGOL01001335">
    <property type="protein sequence ID" value="PKI58959.1"/>
    <property type="molecule type" value="Genomic_DNA"/>
</dbReference>
<evidence type="ECO:0000259" key="2">
    <source>
        <dbReference type="Pfam" id="PF05678"/>
    </source>
</evidence>
<evidence type="ECO:0000313" key="6">
    <source>
        <dbReference type="Proteomes" id="UP000233551"/>
    </source>
</evidence>
<sequence length="214" mass="22505">MASSDHMASVDPWAQIRPAFLDPWFADLFSRDTDSFTKALLKSDDHPLSPFPSAQPEAAPTRAASSVSASSDPDSASKRPHNPIPSAPRGRVSKRKSRASKRSQTTFITADAANFRQMVQQVTGVRFVGAQPPVLKPEPQRPTGRQLPPGADGGCLPTLDAVAWLQNLGGAVRQEGPVPLIAAPSPGAADGGVAGVLSFDSAGCFPTLESWKAI</sequence>
<dbReference type="EMBL" id="MTKT01003953">
    <property type="protein sequence ID" value="OWM73112.1"/>
    <property type="molecule type" value="Genomic_DNA"/>
</dbReference>
<dbReference type="GO" id="GO:0006970">
    <property type="term" value="P:response to osmotic stress"/>
    <property type="evidence" value="ECO:0007669"/>
    <property type="project" value="TreeGrafter"/>
</dbReference>
<dbReference type="STRING" id="22663.A0A218WM68"/>
<dbReference type="GO" id="GO:0005516">
    <property type="term" value="F:calmodulin binding"/>
    <property type="evidence" value="ECO:0007669"/>
    <property type="project" value="TreeGrafter"/>
</dbReference>
<feature type="compositionally biased region" description="Basic residues" evidence="1">
    <location>
        <begin position="91"/>
        <end position="101"/>
    </location>
</feature>